<dbReference type="OrthoDB" id="8576080at2"/>
<dbReference type="EMBL" id="RJMB01000005">
    <property type="protein sequence ID" value="RNL85751.1"/>
    <property type="molecule type" value="Genomic_DNA"/>
</dbReference>
<dbReference type="AlphaFoldDB" id="A0A3N0ED76"/>
<sequence length="386" mass="41072">MSTVYAYPWDVVGDPGAADRLAGLNADAVAIAASYHTVRAATPQHPDHRMVQARSAACYVPVRPSAWEGSRLVPAEPDWVPGDDPFGRARDALRAAGLPVHAWVVLTHNSLLGTANEDLTVRNAYGDRYTYALCPSSPEVVDYCERLVGEVMTLGAPDGLILEACGPLGARHGGHHEKTEGADWTPVQLDLLSLCFCAACLELYRERGVDPVELSARVCEGVDATTADAPESVEEALGALAGPVREIRTGIASDLAHRLVARAREVRPDIPITMHASADPWATGPFSTVAGGVPEIDCLVGNCWIPPDTATEGLAAMRRLAPQRTNIGAYVLALPPQPVDPDALGALMDRFAEAGADEFHMYHGGLASTRRLAMVAETLARRPGTQ</sequence>
<protein>
    <recommendedName>
        <fullName evidence="3">Alanine-rich protein</fullName>
    </recommendedName>
</protein>
<keyword evidence="2" id="KW-1185">Reference proteome</keyword>
<organism evidence="1 2">
    <name type="scientific">Halostreptopolyspora alba</name>
    <dbReference type="NCBI Taxonomy" id="2487137"/>
    <lineage>
        <taxon>Bacteria</taxon>
        <taxon>Bacillati</taxon>
        <taxon>Actinomycetota</taxon>
        <taxon>Actinomycetes</taxon>
        <taxon>Streptosporangiales</taxon>
        <taxon>Nocardiopsidaceae</taxon>
        <taxon>Halostreptopolyspora</taxon>
    </lineage>
</organism>
<evidence type="ECO:0000313" key="2">
    <source>
        <dbReference type="Proteomes" id="UP000269198"/>
    </source>
</evidence>
<name>A0A3N0ED76_9ACTN</name>
<evidence type="ECO:0008006" key="3">
    <source>
        <dbReference type="Google" id="ProtNLM"/>
    </source>
</evidence>
<dbReference type="RefSeq" id="WP_123200530.1">
    <property type="nucleotide sequence ID" value="NZ_RJMB01000005.1"/>
</dbReference>
<proteinExistence type="predicted"/>
<dbReference type="Gene3D" id="3.20.20.80">
    <property type="entry name" value="Glycosidases"/>
    <property type="match status" value="1"/>
</dbReference>
<comment type="caution">
    <text evidence="1">The sequence shown here is derived from an EMBL/GenBank/DDBJ whole genome shotgun (WGS) entry which is preliminary data.</text>
</comment>
<dbReference type="Proteomes" id="UP000269198">
    <property type="component" value="Unassembled WGS sequence"/>
</dbReference>
<evidence type="ECO:0000313" key="1">
    <source>
        <dbReference type="EMBL" id="RNL85751.1"/>
    </source>
</evidence>
<gene>
    <name evidence="1" type="ORF">EFW17_07235</name>
</gene>
<reference evidence="1 2" key="1">
    <citation type="submission" date="2018-11" db="EMBL/GenBank/DDBJ databases">
        <title>The genome draft of YIM 96095.</title>
        <authorList>
            <person name="Tang S.-K."/>
            <person name="Chunyu W.-X."/>
            <person name="Feng Y.-Z."/>
        </authorList>
    </citation>
    <scope>NUCLEOTIDE SEQUENCE [LARGE SCALE GENOMIC DNA]</scope>
    <source>
        <strain evidence="1 2">YIM 96095</strain>
    </source>
</reference>
<accession>A0A3N0ED76</accession>